<name>X1ERK7_9ZZZZ</name>
<accession>X1ERK7</accession>
<gene>
    <name evidence="1" type="ORF">S01H4_56100</name>
</gene>
<sequence>MGNIYHQELKDYKHAVEAYQKIVSDHPESEWAENSLWNTAEIYTRELKEY</sequence>
<proteinExistence type="predicted"/>
<dbReference type="AlphaFoldDB" id="X1ERK7"/>
<reference evidence="1" key="1">
    <citation type="journal article" date="2014" name="Front. Microbiol.">
        <title>High frequency of phylogenetically diverse reductive dehalogenase-homologous genes in deep subseafloor sedimentary metagenomes.</title>
        <authorList>
            <person name="Kawai M."/>
            <person name="Futagami T."/>
            <person name="Toyoda A."/>
            <person name="Takaki Y."/>
            <person name="Nishi S."/>
            <person name="Hori S."/>
            <person name="Arai W."/>
            <person name="Tsubouchi T."/>
            <person name="Morono Y."/>
            <person name="Uchiyama I."/>
            <person name="Ito T."/>
            <person name="Fujiyama A."/>
            <person name="Inagaki F."/>
            <person name="Takami H."/>
        </authorList>
    </citation>
    <scope>NUCLEOTIDE SEQUENCE</scope>
    <source>
        <strain evidence="1">Expedition CK06-06</strain>
    </source>
</reference>
<dbReference type="EMBL" id="BART01032470">
    <property type="protein sequence ID" value="GAH11278.1"/>
    <property type="molecule type" value="Genomic_DNA"/>
</dbReference>
<evidence type="ECO:0000313" key="1">
    <source>
        <dbReference type="EMBL" id="GAH11278.1"/>
    </source>
</evidence>
<organism evidence="1">
    <name type="scientific">marine sediment metagenome</name>
    <dbReference type="NCBI Taxonomy" id="412755"/>
    <lineage>
        <taxon>unclassified sequences</taxon>
        <taxon>metagenomes</taxon>
        <taxon>ecological metagenomes</taxon>
    </lineage>
</organism>
<protein>
    <submittedName>
        <fullName evidence="1">Uncharacterized protein</fullName>
    </submittedName>
</protein>
<dbReference type="InterPro" id="IPR011990">
    <property type="entry name" value="TPR-like_helical_dom_sf"/>
</dbReference>
<comment type="caution">
    <text evidence="1">The sequence shown here is derived from an EMBL/GenBank/DDBJ whole genome shotgun (WGS) entry which is preliminary data.</text>
</comment>
<dbReference type="Gene3D" id="1.25.40.10">
    <property type="entry name" value="Tetratricopeptide repeat domain"/>
    <property type="match status" value="1"/>
</dbReference>
<feature type="non-terminal residue" evidence="1">
    <location>
        <position position="50"/>
    </location>
</feature>